<dbReference type="RefSeq" id="WP_201674094.1">
    <property type="nucleotide sequence ID" value="NZ_JAEQNE010000002.1"/>
</dbReference>
<sequence>MIAFPPRLRATARHDDRSAFLRLAARSALAAVTALGILGIAGCGTPPKDLDLSLDKPSAAGTYRVTLVPPAQAPAINQMHSWKVTLASADGTPVQGARFAVDGGMPQHGHGLPTQPRVTRELADGSYQLDGMKFSMTGWWELKLAIQGPQGADRVTFNTLVANPQVRQ</sequence>
<dbReference type="Proteomes" id="UP000599109">
    <property type="component" value="Unassembled WGS sequence"/>
</dbReference>
<dbReference type="EMBL" id="JAEQNE010000002">
    <property type="protein sequence ID" value="MBL0391464.1"/>
    <property type="molecule type" value="Genomic_DNA"/>
</dbReference>
<reference evidence="2 3" key="1">
    <citation type="journal article" date="2017" name="Int. J. Syst. Evol. Microbiol.">
        <title>Ramlibacter monticola sp. nov., isolated from forest soil.</title>
        <authorList>
            <person name="Chaudhary D.K."/>
            <person name="Kim J."/>
        </authorList>
    </citation>
    <scope>NUCLEOTIDE SEQUENCE [LARGE SCALE GENOMIC DNA]</scope>
    <source>
        <strain evidence="2 3">KACC 19175</strain>
    </source>
</reference>
<keyword evidence="3" id="KW-1185">Reference proteome</keyword>
<dbReference type="InterPro" id="IPR032693">
    <property type="entry name" value="YtkA-like_dom"/>
</dbReference>
<dbReference type="AlphaFoldDB" id="A0A936YY77"/>
<feature type="domain" description="YtkA-like" evidence="1">
    <location>
        <begin position="60"/>
        <end position="144"/>
    </location>
</feature>
<dbReference type="Pfam" id="PF13115">
    <property type="entry name" value="YtkA"/>
    <property type="match status" value="1"/>
</dbReference>
<proteinExistence type="predicted"/>
<protein>
    <submittedName>
        <fullName evidence="2">FixH family protein</fullName>
    </submittedName>
</protein>
<evidence type="ECO:0000313" key="3">
    <source>
        <dbReference type="Proteomes" id="UP000599109"/>
    </source>
</evidence>
<organism evidence="2 3">
    <name type="scientific">Ramlibacter monticola</name>
    <dbReference type="NCBI Taxonomy" id="1926872"/>
    <lineage>
        <taxon>Bacteria</taxon>
        <taxon>Pseudomonadati</taxon>
        <taxon>Pseudomonadota</taxon>
        <taxon>Betaproteobacteria</taxon>
        <taxon>Burkholderiales</taxon>
        <taxon>Comamonadaceae</taxon>
        <taxon>Ramlibacter</taxon>
    </lineage>
</organism>
<comment type="caution">
    <text evidence="2">The sequence shown here is derived from an EMBL/GenBank/DDBJ whole genome shotgun (WGS) entry which is preliminary data.</text>
</comment>
<evidence type="ECO:0000259" key="1">
    <source>
        <dbReference type="Pfam" id="PF13115"/>
    </source>
</evidence>
<name>A0A936YY77_9BURK</name>
<accession>A0A936YY77</accession>
<evidence type="ECO:0000313" key="2">
    <source>
        <dbReference type="EMBL" id="MBL0391464.1"/>
    </source>
</evidence>
<gene>
    <name evidence="2" type="ORF">JJ685_09965</name>
</gene>